<evidence type="ECO:0000313" key="1">
    <source>
        <dbReference type="EMBL" id="RYR33003.1"/>
    </source>
</evidence>
<dbReference type="EMBL" id="SDMP01000010">
    <property type="protein sequence ID" value="RYR33003.1"/>
    <property type="molecule type" value="Genomic_DNA"/>
</dbReference>
<dbReference type="AlphaFoldDB" id="A0A445B2U4"/>
<keyword evidence="2" id="KW-1185">Reference proteome</keyword>
<sequence>MASGQSPPHASKYHGSSQPLTVHIRWLPLLADFGRCNGLSCGSAVLAWTYYSLCHAVHRDTTDIARCTPLLVSWIYHRILQWYALERQILTFPLAVRLIGMTQQTRDHHA</sequence>
<name>A0A445B2U4_ARAHY</name>
<gene>
    <name evidence="1" type="ORF">Ahy_A10g047533</name>
</gene>
<proteinExistence type="predicted"/>
<protein>
    <recommendedName>
        <fullName evidence="3">Aminotransferase-like plant mobile domain-containing protein</fullName>
    </recommendedName>
</protein>
<comment type="caution">
    <text evidence="1">The sequence shown here is derived from an EMBL/GenBank/DDBJ whole genome shotgun (WGS) entry which is preliminary data.</text>
</comment>
<evidence type="ECO:0008006" key="3">
    <source>
        <dbReference type="Google" id="ProtNLM"/>
    </source>
</evidence>
<accession>A0A445B2U4</accession>
<dbReference type="Proteomes" id="UP000289738">
    <property type="component" value="Chromosome A10"/>
</dbReference>
<reference evidence="1 2" key="1">
    <citation type="submission" date="2019-01" db="EMBL/GenBank/DDBJ databases">
        <title>Sequencing of cultivated peanut Arachis hypogaea provides insights into genome evolution and oil improvement.</title>
        <authorList>
            <person name="Chen X."/>
        </authorList>
    </citation>
    <scope>NUCLEOTIDE SEQUENCE [LARGE SCALE GENOMIC DNA]</scope>
    <source>
        <strain evidence="2">cv. Fuhuasheng</strain>
        <tissue evidence="1">Leaves</tissue>
    </source>
</reference>
<evidence type="ECO:0000313" key="2">
    <source>
        <dbReference type="Proteomes" id="UP000289738"/>
    </source>
</evidence>
<organism evidence="1 2">
    <name type="scientific">Arachis hypogaea</name>
    <name type="common">Peanut</name>
    <dbReference type="NCBI Taxonomy" id="3818"/>
    <lineage>
        <taxon>Eukaryota</taxon>
        <taxon>Viridiplantae</taxon>
        <taxon>Streptophyta</taxon>
        <taxon>Embryophyta</taxon>
        <taxon>Tracheophyta</taxon>
        <taxon>Spermatophyta</taxon>
        <taxon>Magnoliopsida</taxon>
        <taxon>eudicotyledons</taxon>
        <taxon>Gunneridae</taxon>
        <taxon>Pentapetalae</taxon>
        <taxon>rosids</taxon>
        <taxon>fabids</taxon>
        <taxon>Fabales</taxon>
        <taxon>Fabaceae</taxon>
        <taxon>Papilionoideae</taxon>
        <taxon>50 kb inversion clade</taxon>
        <taxon>dalbergioids sensu lato</taxon>
        <taxon>Dalbergieae</taxon>
        <taxon>Pterocarpus clade</taxon>
        <taxon>Arachis</taxon>
    </lineage>
</organism>